<dbReference type="EMBL" id="JBBPBN010000009">
    <property type="protein sequence ID" value="KAK9032400.1"/>
    <property type="molecule type" value="Genomic_DNA"/>
</dbReference>
<dbReference type="Proteomes" id="UP001396334">
    <property type="component" value="Unassembled WGS sequence"/>
</dbReference>
<sequence>MKQCAAPVKILCCSGTKFFRGFQELYLENIKGTFGKAEDKDKDGQALTAPGSGAKLQNLSLKINSQLAKGQICMLEDHHPGLKSNSCKRQARQSYERSQAKSPTW</sequence>
<evidence type="ECO:0000256" key="1">
    <source>
        <dbReference type="SAM" id="MobiDB-lite"/>
    </source>
</evidence>
<protein>
    <submittedName>
        <fullName evidence="2">Uncharacterized protein</fullName>
    </submittedName>
</protein>
<organism evidence="2 3">
    <name type="scientific">Hibiscus sabdariffa</name>
    <name type="common">roselle</name>
    <dbReference type="NCBI Taxonomy" id="183260"/>
    <lineage>
        <taxon>Eukaryota</taxon>
        <taxon>Viridiplantae</taxon>
        <taxon>Streptophyta</taxon>
        <taxon>Embryophyta</taxon>
        <taxon>Tracheophyta</taxon>
        <taxon>Spermatophyta</taxon>
        <taxon>Magnoliopsida</taxon>
        <taxon>eudicotyledons</taxon>
        <taxon>Gunneridae</taxon>
        <taxon>Pentapetalae</taxon>
        <taxon>rosids</taxon>
        <taxon>malvids</taxon>
        <taxon>Malvales</taxon>
        <taxon>Malvaceae</taxon>
        <taxon>Malvoideae</taxon>
        <taxon>Hibiscus</taxon>
    </lineage>
</organism>
<feature type="compositionally biased region" description="Polar residues" evidence="1">
    <location>
        <begin position="83"/>
        <end position="93"/>
    </location>
</feature>
<name>A0ABR2T4I7_9ROSI</name>
<evidence type="ECO:0000313" key="2">
    <source>
        <dbReference type="EMBL" id="KAK9032400.1"/>
    </source>
</evidence>
<comment type="caution">
    <text evidence="2">The sequence shown here is derived from an EMBL/GenBank/DDBJ whole genome shotgun (WGS) entry which is preliminary data.</text>
</comment>
<gene>
    <name evidence="2" type="ORF">V6N11_056669</name>
</gene>
<feature type="region of interest" description="Disordered" evidence="1">
    <location>
        <begin position="80"/>
        <end position="105"/>
    </location>
</feature>
<keyword evidence="3" id="KW-1185">Reference proteome</keyword>
<proteinExistence type="predicted"/>
<reference evidence="2 3" key="1">
    <citation type="journal article" date="2024" name="G3 (Bethesda)">
        <title>Genome assembly of Hibiscus sabdariffa L. provides insights into metabolisms of medicinal natural products.</title>
        <authorList>
            <person name="Kim T."/>
        </authorList>
    </citation>
    <scope>NUCLEOTIDE SEQUENCE [LARGE SCALE GENOMIC DNA]</scope>
    <source>
        <strain evidence="2">TK-2024</strain>
        <tissue evidence="2">Old leaves</tissue>
    </source>
</reference>
<accession>A0ABR2T4I7</accession>
<evidence type="ECO:0000313" key="3">
    <source>
        <dbReference type="Proteomes" id="UP001396334"/>
    </source>
</evidence>